<evidence type="ECO:0000313" key="4">
    <source>
        <dbReference type="Proteomes" id="UP000638986"/>
    </source>
</evidence>
<dbReference type="AlphaFoldDB" id="A0A2X2CIE9"/>
<dbReference type="Proteomes" id="UP000250443">
    <property type="component" value="Unassembled WGS sequence"/>
</dbReference>
<dbReference type="RefSeq" id="WP_112297433.1">
    <property type="nucleotide sequence ID" value="NZ_JAAMQY010000010.1"/>
</dbReference>
<dbReference type="EMBL" id="JADTXM010000015">
    <property type="protein sequence ID" value="MBH3440960.1"/>
    <property type="molecule type" value="Genomic_DNA"/>
</dbReference>
<proteinExistence type="predicted"/>
<evidence type="ECO:0000313" key="2">
    <source>
        <dbReference type="EMBL" id="SPY99935.1"/>
    </source>
</evidence>
<evidence type="ECO:0000313" key="3">
    <source>
        <dbReference type="Proteomes" id="UP000250443"/>
    </source>
</evidence>
<sequence length="166" mass="18821">MTPKQALVHTLAWIDKVPSDASLPAMPGFDRDWIDSLIEDDLGDYPELTYEEALSMALEWVDAIPSEVLMTLTPFVRPTIDTGIQGKYIVLAGNSKGDVENCRYREAFLSLEEALTARELVSDHPWNRIVIQEGEFEYEIDPRRIKRLVKGVYQPCSPRGQVLTPE</sequence>
<evidence type="ECO:0000313" key="1">
    <source>
        <dbReference type="EMBL" id="MBH3440960.1"/>
    </source>
</evidence>
<gene>
    <name evidence="1" type="ORF">I5Q09_19945</name>
    <name evidence="2" type="ORF">NCTC11842_00080</name>
</gene>
<organism evidence="2 3">
    <name type="scientific">Pseudomonas luteola</name>
    <dbReference type="NCBI Taxonomy" id="47886"/>
    <lineage>
        <taxon>Bacteria</taxon>
        <taxon>Pseudomonadati</taxon>
        <taxon>Pseudomonadota</taxon>
        <taxon>Gammaproteobacteria</taxon>
        <taxon>Pseudomonadales</taxon>
        <taxon>Pseudomonadaceae</taxon>
        <taxon>Pseudomonas</taxon>
    </lineage>
</organism>
<accession>A0A2X2CIE9</accession>
<reference evidence="1 4" key="2">
    <citation type="submission" date="2020-11" db="EMBL/GenBank/DDBJ databases">
        <title>Enhanced detection system for hospital associated transmission using whole genome sequencing surveillance.</title>
        <authorList>
            <person name="Harrison L.H."/>
            <person name="Van Tyne D."/>
            <person name="Marsh J.W."/>
            <person name="Griffith M.P."/>
            <person name="Snyder D.J."/>
            <person name="Cooper V.S."/>
            <person name="Mustapha M."/>
        </authorList>
    </citation>
    <scope>NUCLEOTIDE SEQUENCE [LARGE SCALE GENOMIC DNA]</scope>
    <source>
        <strain evidence="1 4">PSB00013</strain>
    </source>
</reference>
<dbReference type="EMBL" id="UAUF01000002">
    <property type="protein sequence ID" value="SPY99935.1"/>
    <property type="molecule type" value="Genomic_DNA"/>
</dbReference>
<name>A0A2X2CIE9_PSELU</name>
<reference evidence="2 3" key="1">
    <citation type="submission" date="2018-06" db="EMBL/GenBank/DDBJ databases">
        <authorList>
            <consortium name="Pathogen Informatics"/>
            <person name="Doyle S."/>
        </authorList>
    </citation>
    <scope>NUCLEOTIDE SEQUENCE [LARGE SCALE GENOMIC DNA]</scope>
    <source>
        <strain evidence="2 3">NCTC11842</strain>
    </source>
</reference>
<protein>
    <submittedName>
        <fullName evidence="2">Uncharacterized protein</fullName>
    </submittedName>
</protein>
<dbReference type="Proteomes" id="UP000638986">
    <property type="component" value="Unassembled WGS sequence"/>
</dbReference>